<dbReference type="Proteomes" id="UP000652013">
    <property type="component" value="Unassembled WGS sequence"/>
</dbReference>
<dbReference type="RefSeq" id="WP_203941322.1">
    <property type="nucleotide sequence ID" value="NZ_BAAAGJ010000014.1"/>
</dbReference>
<protein>
    <recommendedName>
        <fullName evidence="3">Prepilin-type N-terminal cleavage/methylation domain-containing protein</fullName>
    </recommendedName>
</protein>
<dbReference type="EMBL" id="BOOY01000038">
    <property type="protein sequence ID" value="GIJ06138.1"/>
    <property type="molecule type" value="Genomic_DNA"/>
</dbReference>
<accession>A0A8J3YCN9</accession>
<dbReference type="InterPro" id="IPR045584">
    <property type="entry name" value="Pilin-like"/>
</dbReference>
<organism evidence="1 2">
    <name type="scientific">Spirilliplanes yamanashiensis</name>
    <dbReference type="NCBI Taxonomy" id="42233"/>
    <lineage>
        <taxon>Bacteria</taxon>
        <taxon>Bacillati</taxon>
        <taxon>Actinomycetota</taxon>
        <taxon>Actinomycetes</taxon>
        <taxon>Micromonosporales</taxon>
        <taxon>Micromonosporaceae</taxon>
        <taxon>Spirilliplanes</taxon>
    </lineage>
</organism>
<dbReference type="AlphaFoldDB" id="A0A8J3YCN9"/>
<keyword evidence="2" id="KW-1185">Reference proteome</keyword>
<evidence type="ECO:0000313" key="2">
    <source>
        <dbReference type="Proteomes" id="UP000652013"/>
    </source>
</evidence>
<name>A0A8J3YCN9_9ACTN</name>
<evidence type="ECO:0000313" key="1">
    <source>
        <dbReference type="EMBL" id="GIJ06138.1"/>
    </source>
</evidence>
<reference evidence="1" key="1">
    <citation type="submission" date="2021-01" db="EMBL/GenBank/DDBJ databases">
        <title>Whole genome shotgun sequence of Spirilliplanes yamanashiensis NBRC 15828.</title>
        <authorList>
            <person name="Komaki H."/>
            <person name="Tamura T."/>
        </authorList>
    </citation>
    <scope>NUCLEOTIDE SEQUENCE</scope>
    <source>
        <strain evidence="1">NBRC 15828</strain>
    </source>
</reference>
<gene>
    <name evidence="1" type="ORF">Sya03_54900</name>
</gene>
<evidence type="ECO:0008006" key="3">
    <source>
        <dbReference type="Google" id="ProtNLM"/>
    </source>
</evidence>
<sequence length="196" mass="20618">MRARRAGGDEGTTMIELVVALTVFGAVSALVTAGVLQAHAAANRTEAVAAADTQVETAFRRIDKEIRYARWIRPPAQTPSSAWVEFLNSDPATGQPRCHRVVVDRAAGVLRTVAWQPGATPPAAQSLAGQLVDGSDPFFTLEATGATDFARLRLRLTSRVGRNASAGTVTSDVTFTALNTSRSATPGAECTEGRPA</sequence>
<proteinExistence type="predicted"/>
<dbReference type="SUPFAM" id="SSF54523">
    <property type="entry name" value="Pili subunits"/>
    <property type="match status" value="1"/>
</dbReference>
<comment type="caution">
    <text evidence="1">The sequence shown here is derived from an EMBL/GenBank/DDBJ whole genome shotgun (WGS) entry which is preliminary data.</text>
</comment>